<protein>
    <recommendedName>
        <fullName evidence="3">C-type lectin domain-containing protein</fullName>
    </recommendedName>
</protein>
<gene>
    <name evidence="1" type="ORF">BaRGS_00033185</name>
</gene>
<comment type="caution">
    <text evidence="1">The sequence shown here is derived from an EMBL/GenBank/DDBJ whole genome shotgun (WGS) entry which is preliminary data.</text>
</comment>
<dbReference type="AlphaFoldDB" id="A0ABD0JKJ7"/>
<reference evidence="1 2" key="1">
    <citation type="journal article" date="2023" name="Sci. Data">
        <title>Genome assembly of the Korean intertidal mud-creeper Batillaria attramentaria.</title>
        <authorList>
            <person name="Patra A.K."/>
            <person name="Ho P.T."/>
            <person name="Jun S."/>
            <person name="Lee S.J."/>
            <person name="Kim Y."/>
            <person name="Won Y.J."/>
        </authorList>
    </citation>
    <scope>NUCLEOTIDE SEQUENCE [LARGE SCALE GENOMIC DNA]</scope>
    <source>
        <strain evidence="1">Wonlab-2016</strain>
    </source>
</reference>
<dbReference type="CDD" id="cd00037">
    <property type="entry name" value="CLECT"/>
    <property type="match status" value="1"/>
</dbReference>
<dbReference type="InterPro" id="IPR016187">
    <property type="entry name" value="CTDL_fold"/>
</dbReference>
<name>A0ABD0JKJ7_9CAEN</name>
<evidence type="ECO:0000313" key="2">
    <source>
        <dbReference type="Proteomes" id="UP001519460"/>
    </source>
</evidence>
<evidence type="ECO:0008006" key="3">
    <source>
        <dbReference type="Google" id="ProtNLM"/>
    </source>
</evidence>
<sequence length="214" mass="24759">MISIAERIFGYRSCRRNVVKLYDGSNLTAHPLVEICDQGGDRLRDYVWMFEVRPLKVLFQKLGSHRPASFKLLFSFHELSTIAPLPLPGRRWNCSVPRWPEFKPHFFPCNLENDCLNKEDEAECSYTGHCGVGKISIADRCYAFHHYRGYISWMDADYYCRERGGYLVSLNTPREWSDVMQLLHRKMSATIGPDRDVTAVLIGLRTAPRSATFM</sequence>
<keyword evidence="2" id="KW-1185">Reference proteome</keyword>
<accession>A0ABD0JKJ7</accession>
<dbReference type="EMBL" id="JACVVK020000402">
    <property type="protein sequence ID" value="KAK7475552.1"/>
    <property type="molecule type" value="Genomic_DNA"/>
</dbReference>
<dbReference type="Gene3D" id="3.10.100.10">
    <property type="entry name" value="Mannose-Binding Protein A, subunit A"/>
    <property type="match status" value="1"/>
</dbReference>
<dbReference type="InterPro" id="IPR016186">
    <property type="entry name" value="C-type_lectin-like/link_sf"/>
</dbReference>
<proteinExistence type="predicted"/>
<evidence type="ECO:0000313" key="1">
    <source>
        <dbReference type="EMBL" id="KAK7475552.1"/>
    </source>
</evidence>
<organism evidence="1 2">
    <name type="scientific">Batillaria attramentaria</name>
    <dbReference type="NCBI Taxonomy" id="370345"/>
    <lineage>
        <taxon>Eukaryota</taxon>
        <taxon>Metazoa</taxon>
        <taxon>Spiralia</taxon>
        <taxon>Lophotrochozoa</taxon>
        <taxon>Mollusca</taxon>
        <taxon>Gastropoda</taxon>
        <taxon>Caenogastropoda</taxon>
        <taxon>Sorbeoconcha</taxon>
        <taxon>Cerithioidea</taxon>
        <taxon>Batillariidae</taxon>
        <taxon>Batillaria</taxon>
    </lineage>
</organism>
<dbReference type="Proteomes" id="UP001519460">
    <property type="component" value="Unassembled WGS sequence"/>
</dbReference>
<dbReference type="SUPFAM" id="SSF56436">
    <property type="entry name" value="C-type lectin-like"/>
    <property type="match status" value="1"/>
</dbReference>